<evidence type="ECO:0000259" key="1">
    <source>
        <dbReference type="Pfam" id="PF06920"/>
    </source>
</evidence>
<gene>
    <name evidence="2" type="ORF">A2U01_0006134</name>
</gene>
<dbReference type="InterPro" id="IPR046769">
    <property type="entry name" value="DOCKER_Lobe_A"/>
</dbReference>
<dbReference type="InterPro" id="IPR026791">
    <property type="entry name" value="DOCK"/>
</dbReference>
<comment type="caution">
    <text evidence="2">The sequence shown here is derived from an EMBL/GenBank/DDBJ whole genome shotgun (WGS) entry which is preliminary data.</text>
</comment>
<dbReference type="Proteomes" id="UP000265520">
    <property type="component" value="Unassembled WGS sequence"/>
</dbReference>
<dbReference type="PANTHER" id="PTHR23317">
    <property type="entry name" value="DEDICATOR OF CYTOKINESIS DOCK"/>
    <property type="match status" value="1"/>
</dbReference>
<name>A0A392MCS6_9FABA</name>
<protein>
    <submittedName>
        <fullName evidence="2">Dedicator of cytokinesis protein 7-like</fullName>
    </submittedName>
</protein>
<dbReference type="InterPro" id="IPR043161">
    <property type="entry name" value="DOCK_C_lobe_A"/>
</dbReference>
<evidence type="ECO:0000313" key="3">
    <source>
        <dbReference type="Proteomes" id="UP000265520"/>
    </source>
</evidence>
<reference evidence="2 3" key="1">
    <citation type="journal article" date="2018" name="Front. Plant Sci.">
        <title>Red Clover (Trifolium pratense) and Zigzag Clover (T. medium) - A Picture of Genomic Similarities and Differences.</title>
        <authorList>
            <person name="Dluhosova J."/>
            <person name="Istvanek J."/>
            <person name="Nedelnik J."/>
            <person name="Repkova J."/>
        </authorList>
    </citation>
    <scope>NUCLEOTIDE SEQUENCE [LARGE SCALE GENOMIC DNA]</scope>
    <source>
        <strain evidence="3">cv. 10/8</strain>
        <tissue evidence="2">Leaf</tissue>
    </source>
</reference>
<feature type="non-terminal residue" evidence="2">
    <location>
        <position position="1"/>
    </location>
</feature>
<proteinExistence type="predicted"/>
<dbReference type="AlphaFoldDB" id="A0A392MCS6"/>
<evidence type="ECO:0000313" key="2">
    <source>
        <dbReference type="EMBL" id="MCH85290.1"/>
    </source>
</evidence>
<dbReference type="EMBL" id="LXQA010008229">
    <property type="protein sequence ID" value="MCH85290.1"/>
    <property type="molecule type" value="Genomic_DNA"/>
</dbReference>
<accession>A0A392MCS6</accession>
<keyword evidence="3" id="KW-1185">Reference proteome</keyword>
<dbReference type="GO" id="GO:0005085">
    <property type="term" value="F:guanyl-nucleotide exchange factor activity"/>
    <property type="evidence" value="ECO:0007669"/>
    <property type="project" value="InterPro"/>
</dbReference>
<sequence>APVMTMDRYAAAESFYKLAMAFAPVPDLHIMWLLHLCDAHQEMQSWAEAAQCAVAVAGVVMQINCNVSVIYNIEVFIYSVCILIEHRVSMHVMTQSLGPIHTSTGSKRL</sequence>
<organism evidence="2 3">
    <name type="scientific">Trifolium medium</name>
    <dbReference type="NCBI Taxonomy" id="97028"/>
    <lineage>
        <taxon>Eukaryota</taxon>
        <taxon>Viridiplantae</taxon>
        <taxon>Streptophyta</taxon>
        <taxon>Embryophyta</taxon>
        <taxon>Tracheophyta</taxon>
        <taxon>Spermatophyta</taxon>
        <taxon>Magnoliopsida</taxon>
        <taxon>eudicotyledons</taxon>
        <taxon>Gunneridae</taxon>
        <taxon>Pentapetalae</taxon>
        <taxon>rosids</taxon>
        <taxon>fabids</taxon>
        <taxon>Fabales</taxon>
        <taxon>Fabaceae</taxon>
        <taxon>Papilionoideae</taxon>
        <taxon>50 kb inversion clade</taxon>
        <taxon>NPAAA clade</taxon>
        <taxon>Hologalegina</taxon>
        <taxon>IRL clade</taxon>
        <taxon>Trifolieae</taxon>
        <taxon>Trifolium</taxon>
    </lineage>
</organism>
<dbReference type="Pfam" id="PF06920">
    <property type="entry name" value="DHR-2_Lobe_A"/>
    <property type="match status" value="1"/>
</dbReference>
<dbReference type="GO" id="GO:0007264">
    <property type="term" value="P:small GTPase-mediated signal transduction"/>
    <property type="evidence" value="ECO:0007669"/>
    <property type="project" value="InterPro"/>
</dbReference>
<feature type="domain" description="DOCKER Lobe A" evidence="1">
    <location>
        <begin position="16"/>
        <end position="66"/>
    </location>
</feature>
<dbReference type="Gene3D" id="1.25.40.410">
    <property type="match status" value="1"/>
</dbReference>
<dbReference type="PANTHER" id="PTHR23317:SF76">
    <property type="entry name" value="LD20667P"/>
    <property type="match status" value="1"/>
</dbReference>